<evidence type="ECO:0000313" key="14">
    <source>
        <dbReference type="EMBL" id="KAK7947787.1"/>
    </source>
</evidence>
<dbReference type="Gene3D" id="3.90.550.50">
    <property type="match status" value="1"/>
</dbReference>
<name>A0ABR1Q678_9PEZI</name>
<evidence type="ECO:0000256" key="4">
    <source>
        <dbReference type="ARBA" id="ARBA00012557"/>
    </source>
</evidence>
<evidence type="ECO:0000256" key="6">
    <source>
        <dbReference type="ARBA" id="ARBA00022679"/>
    </source>
</evidence>
<evidence type="ECO:0000256" key="2">
    <source>
        <dbReference type="ARBA" id="ARBA00004922"/>
    </source>
</evidence>
<keyword evidence="11" id="KW-0472">Membrane</keyword>
<keyword evidence="8" id="KW-0547">Nucleotide-binding</keyword>
<evidence type="ECO:0000256" key="12">
    <source>
        <dbReference type="SAM" id="MobiDB-lite"/>
    </source>
</evidence>
<keyword evidence="10" id="KW-1133">Transmembrane helix</keyword>
<comment type="caution">
    <text evidence="14">The sequence shown here is derived from an EMBL/GenBank/DDBJ whole genome shotgun (WGS) entry which is preliminary data.</text>
</comment>
<evidence type="ECO:0000256" key="9">
    <source>
        <dbReference type="ARBA" id="ARBA00022968"/>
    </source>
</evidence>
<dbReference type="InterPro" id="IPR003378">
    <property type="entry name" value="Fringe-like_glycosylTrfase"/>
</dbReference>
<evidence type="ECO:0000256" key="3">
    <source>
        <dbReference type="ARBA" id="ARBA00006462"/>
    </source>
</evidence>
<feature type="domain" description="Fringe-like glycosyltransferase" evidence="13">
    <location>
        <begin position="194"/>
        <end position="264"/>
    </location>
</feature>
<feature type="compositionally biased region" description="Low complexity" evidence="12">
    <location>
        <begin position="53"/>
        <end position="75"/>
    </location>
</feature>
<gene>
    <name evidence="14" type="ORF">PG986_008673</name>
</gene>
<evidence type="ECO:0000256" key="8">
    <source>
        <dbReference type="ARBA" id="ARBA00022741"/>
    </source>
</evidence>
<evidence type="ECO:0000256" key="11">
    <source>
        <dbReference type="ARBA" id="ARBA00023136"/>
    </source>
</evidence>
<protein>
    <recommendedName>
        <fullName evidence="4">N-acetylgalactosaminide beta-1,3-galactosyltransferase</fullName>
        <ecNumber evidence="4">2.4.1.122</ecNumber>
    </recommendedName>
</protein>
<dbReference type="InterPro" id="IPR026050">
    <property type="entry name" value="C1GALT1/C1GALT1_chp1"/>
</dbReference>
<dbReference type="RefSeq" id="XP_066697293.1">
    <property type="nucleotide sequence ID" value="XM_066844895.1"/>
</dbReference>
<keyword evidence="6" id="KW-0808">Transferase</keyword>
<evidence type="ECO:0000259" key="13">
    <source>
        <dbReference type="Pfam" id="PF02434"/>
    </source>
</evidence>
<keyword evidence="5" id="KW-0328">Glycosyltransferase</keyword>
<dbReference type="EMBL" id="JAQQWE010000006">
    <property type="protein sequence ID" value="KAK7947787.1"/>
    <property type="molecule type" value="Genomic_DNA"/>
</dbReference>
<proteinExistence type="inferred from homology"/>
<feature type="region of interest" description="Disordered" evidence="12">
    <location>
        <begin position="53"/>
        <end position="76"/>
    </location>
</feature>
<dbReference type="PANTHER" id="PTHR23033:SF40">
    <property type="entry name" value="APPLE DOMAIN-CONTAINING PROTEIN"/>
    <property type="match status" value="1"/>
</dbReference>
<dbReference type="Pfam" id="PF02434">
    <property type="entry name" value="Fringe"/>
    <property type="match status" value="1"/>
</dbReference>
<evidence type="ECO:0000256" key="1">
    <source>
        <dbReference type="ARBA" id="ARBA00004606"/>
    </source>
</evidence>
<evidence type="ECO:0000256" key="10">
    <source>
        <dbReference type="ARBA" id="ARBA00022989"/>
    </source>
</evidence>
<reference evidence="14 15" key="1">
    <citation type="submission" date="2023-01" db="EMBL/GenBank/DDBJ databases">
        <title>Analysis of 21 Apiospora genomes using comparative genomics revels a genus with tremendous synthesis potential of carbohydrate active enzymes and secondary metabolites.</title>
        <authorList>
            <person name="Sorensen T."/>
        </authorList>
    </citation>
    <scope>NUCLEOTIDE SEQUENCE [LARGE SCALE GENOMIC DNA]</scope>
    <source>
        <strain evidence="14 15">CBS 24483</strain>
    </source>
</reference>
<keyword evidence="9" id="KW-0735">Signal-anchor</keyword>
<keyword evidence="15" id="KW-1185">Reference proteome</keyword>
<sequence>MIQSRRSFTATLLLAICLVATFYTAARIGILGPSYIQPPLSIPYYHGHAHAATGANNNTDPQDGAASGASLSSSSPVKDPACAWIPDTSNILVVMKTGASEAYARVPTQLMTTLRCVPDYLIFSDMKQTLAGVEIHDSLDTVLEEAKKDNSDFVLYDYQKACEVDLENCNREGGDAAKAGWNLDKYKNIHIAEKAFALRPNYDWYVFIDADTYVLWPNLVQWLKNFRSTSKHYFGSMTMISMFPFAHGGSGYVISKAAMTEFNGRPDGSVANKWDTKIHDSCCGDYMFAKAFKETTDVSVKNVWPTINGEKPYTLPFGPTHWCHPVVTMHHLNSQEISSFWEYERDFFSPHDSSARSSLSTPPQRTLLLKDIYTHFFAPKMQSSREDWDNLSDDVLYVDLSTSTDSKGRKLETWELDRAKKGPMTQVERKAHKSFEDCRAMCEAANDCFQFLYHAGVCAKSFSFKLGHPNRSEQSPAYRWRSGWNVPKINKWIERQGECKKPIWPKVQ</sequence>
<organism evidence="14 15">
    <name type="scientific">Apiospora aurea</name>
    <dbReference type="NCBI Taxonomy" id="335848"/>
    <lineage>
        <taxon>Eukaryota</taxon>
        <taxon>Fungi</taxon>
        <taxon>Dikarya</taxon>
        <taxon>Ascomycota</taxon>
        <taxon>Pezizomycotina</taxon>
        <taxon>Sordariomycetes</taxon>
        <taxon>Xylariomycetidae</taxon>
        <taxon>Amphisphaeriales</taxon>
        <taxon>Apiosporaceae</taxon>
        <taxon>Apiospora</taxon>
    </lineage>
</organism>
<evidence type="ECO:0000256" key="7">
    <source>
        <dbReference type="ARBA" id="ARBA00022692"/>
    </source>
</evidence>
<evidence type="ECO:0000256" key="5">
    <source>
        <dbReference type="ARBA" id="ARBA00022676"/>
    </source>
</evidence>
<dbReference type="PANTHER" id="PTHR23033">
    <property type="entry name" value="BETA1,3-GALACTOSYLTRANSFERASE"/>
    <property type="match status" value="1"/>
</dbReference>
<dbReference type="EC" id="2.4.1.122" evidence="4"/>
<evidence type="ECO:0000313" key="15">
    <source>
        <dbReference type="Proteomes" id="UP001391051"/>
    </source>
</evidence>
<accession>A0ABR1Q678</accession>
<comment type="similarity">
    <text evidence="3">Belongs to the glycosyltransferase 31 family. Beta3-Gal-T subfamily.</text>
</comment>
<comment type="pathway">
    <text evidence="2">Protein modification; protein glycosylation.</text>
</comment>
<keyword evidence="7" id="KW-0812">Transmembrane</keyword>
<comment type="subcellular location">
    <subcellularLocation>
        <location evidence="1">Membrane</location>
        <topology evidence="1">Single-pass type II membrane protein</topology>
    </subcellularLocation>
</comment>
<dbReference type="GeneID" id="92077957"/>
<dbReference type="Proteomes" id="UP001391051">
    <property type="component" value="Unassembled WGS sequence"/>
</dbReference>